<evidence type="ECO:0000256" key="2">
    <source>
        <dbReference type="ARBA" id="ARBA00022448"/>
    </source>
</evidence>
<feature type="transmembrane region" description="Helical" evidence="7">
    <location>
        <begin position="375"/>
        <end position="394"/>
    </location>
</feature>
<keyword evidence="2" id="KW-0813">Transport</keyword>
<gene>
    <name evidence="9" type="ORF">PVAG01_02603</name>
</gene>
<dbReference type="Proteomes" id="UP001629113">
    <property type="component" value="Unassembled WGS sequence"/>
</dbReference>
<evidence type="ECO:0000256" key="6">
    <source>
        <dbReference type="SAM" id="MobiDB-lite"/>
    </source>
</evidence>
<protein>
    <submittedName>
        <fullName evidence="9">Major facilitator superfamily transporter</fullName>
    </submittedName>
</protein>
<evidence type="ECO:0000256" key="4">
    <source>
        <dbReference type="ARBA" id="ARBA00022989"/>
    </source>
</evidence>
<feature type="transmembrane region" description="Helical" evidence="7">
    <location>
        <begin position="182"/>
        <end position="202"/>
    </location>
</feature>
<feature type="transmembrane region" description="Helical" evidence="7">
    <location>
        <begin position="302"/>
        <end position="319"/>
    </location>
</feature>
<evidence type="ECO:0000259" key="8">
    <source>
        <dbReference type="PROSITE" id="PS50850"/>
    </source>
</evidence>
<evidence type="ECO:0000256" key="5">
    <source>
        <dbReference type="ARBA" id="ARBA00023136"/>
    </source>
</evidence>
<feature type="region of interest" description="Disordered" evidence="6">
    <location>
        <begin position="584"/>
        <end position="615"/>
    </location>
</feature>
<feature type="transmembrane region" description="Helical" evidence="7">
    <location>
        <begin position="142"/>
        <end position="162"/>
    </location>
</feature>
<dbReference type="PANTHER" id="PTHR23502">
    <property type="entry name" value="MAJOR FACILITATOR SUPERFAMILY"/>
    <property type="match status" value="1"/>
</dbReference>
<dbReference type="EMBL" id="JBFCZG010000002">
    <property type="protein sequence ID" value="KAL3425812.1"/>
    <property type="molecule type" value="Genomic_DNA"/>
</dbReference>
<feature type="compositionally biased region" description="Basic and acidic residues" evidence="6">
    <location>
        <begin position="63"/>
        <end position="81"/>
    </location>
</feature>
<evidence type="ECO:0000313" key="9">
    <source>
        <dbReference type="EMBL" id="KAL3425812.1"/>
    </source>
</evidence>
<evidence type="ECO:0000256" key="7">
    <source>
        <dbReference type="SAM" id="Phobius"/>
    </source>
</evidence>
<dbReference type="PROSITE" id="PS50850">
    <property type="entry name" value="MFS"/>
    <property type="match status" value="1"/>
</dbReference>
<feature type="transmembrane region" description="Helical" evidence="7">
    <location>
        <begin position="209"/>
        <end position="227"/>
    </location>
</feature>
<feature type="transmembrane region" description="Helical" evidence="7">
    <location>
        <begin position="454"/>
        <end position="476"/>
    </location>
</feature>
<feature type="domain" description="Major facilitator superfamily (MFS) profile" evidence="8">
    <location>
        <begin position="144"/>
        <end position="574"/>
    </location>
</feature>
<feature type="transmembrane region" description="Helical" evidence="7">
    <location>
        <begin position="239"/>
        <end position="256"/>
    </location>
</feature>
<sequence length="615" mass="67536">MNAADYEMQRDERDASPERFGNATAPIRPSHEIERIPTASTTSTSSSEGSVARRQRGLSRASTQRDLERHPTELSRIETGRLTHTGTVGRSIKSRESRKPLPNFGAGKPYPALLPDQEDYVVEFDGPDDPLHAQNWPTGKKLYTAVILGFTTLVSAFTSSIFSTATRTVAGEFGVSTEVGLLGLSLYVLGFAVGPLFWAPLSELKGRKLPLIISMFGFSIFQIGVAVGKDLQTVILCRFWGGVFGACPLAVVAAVFSDMFDNRTRGMAITVFSMTVFSGPLLAPFIGGFIVESHLGWRWTEWLVAIMGFTAFFLDLAFLEETYPPIILVSKAAELRRRTKNWGIHAKQEEIEIDFRELITKNFSRPMRLLVTEPIVLLLSIYMSFIYGLLYLFLTAYPIVFQQIHGFSGGVGGLPYLGMVIGQLSAGLYIILLQPAYNRKLAANNGVPVPEWRLMPVVYGGISFAIGLFWFGWTGYKKEIHWIAPTLSGLLTGFGLLAIFLQSLNYLVDAYLMFAASAIAANTFLRSLAGAGFPMFAQYMFASLGVNWAGTLLGCVAFLLVPIPICFLLYGERIRARSAFAPTKPMAPPSDVEEVPMADTEKTPTNAATRGDNAV</sequence>
<keyword evidence="3 7" id="KW-0812">Transmembrane</keyword>
<dbReference type="InterPro" id="IPR011701">
    <property type="entry name" value="MFS"/>
</dbReference>
<dbReference type="Gene3D" id="1.20.1250.20">
    <property type="entry name" value="MFS general substrate transporter like domains"/>
    <property type="match status" value="1"/>
</dbReference>
<feature type="transmembrane region" description="Helical" evidence="7">
    <location>
        <begin position="508"/>
        <end position="528"/>
    </location>
</feature>
<dbReference type="CDD" id="cd17323">
    <property type="entry name" value="MFS_Tpo1_MDR_like"/>
    <property type="match status" value="1"/>
</dbReference>
<dbReference type="SUPFAM" id="SSF103473">
    <property type="entry name" value="MFS general substrate transporter"/>
    <property type="match status" value="1"/>
</dbReference>
<accession>A0ABR4PRN9</accession>
<feature type="region of interest" description="Disordered" evidence="6">
    <location>
        <begin position="1"/>
        <end position="108"/>
    </location>
</feature>
<feature type="compositionally biased region" description="Basic and acidic residues" evidence="6">
    <location>
        <begin position="7"/>
        <end position="17"/>
    </location>
</feature>
<keyword evidence="4 7" id="KW-1133">Transmembrane helix</keyword>
<keyword evidence="5 7" id="KW-0472">Membrane</keyword>
<evidence type="ECO:0000313" key="10">
    <source>
        <dbReference type="Proteomes" id="UP001629113"/>
    </source>
</evidence>
<name>A0ABR4PRN9_9HELO</name>
<feature type="transmembrane region" description="Helical" evidence="7">
    <location>
        <begin position="414"/>
        <end position="433"/>
    </location>
</feature>
<keyword evidence="10" id="KW-1185">Reference proteome</keyword>
<dbReference type="InterPro" id="IPR020846">
    <property type="entry name" value="MFS_dom"/>
</dbReference>
<proteinExistence type="predicted"/>
<comment type="subcellular location">
    <subcellularLocation>
        <location evidence="1">Membrane</location>
        <topology evidence="1">Multi-pass membrane protein</topology>
    </subcellularLocation>
</comment>
<evidence type="ECO:0000256" key="3">
    <source>
        <dbReference type="ARBA" id="ARBA00022692"/>
    </source>
</evidence>
<organism evidence="9 10">
    <name type="scientific">Phlyctema vagabunda</name>
    <dbReference type="NCBI Taxonomy" id="108571"/>
    <lineage>
        <taxon>Eukaryota</taxon>
        <taxon>Fungi</taxon>
        <taxon>Dikarya</taxon>
        <taxon>Ascomycota</taxon>
        <taxon>Pezizomycotina</taxon>
        <taxon>Leotiomycetes</taxon>
        <taxon>Helotiales</taxon>
        <taxon>Dermateaceae</taxon>
        <taxon>Phlyctema</taxon>
    </lineage>
</organism>
<comment type="caution">
    <text evidence="9">The sequence shown here is derived from an EMBL/GenBank/DDBJ whole genome shotgun (WGS) entry which is preliminary data.</text>
</comment>
<dbReference type="PANTHER" id="PTHR23502:SF31">
    <property type="entry name" value="POLYAMINE TRANSPORTER 1"/>
    <property type="match status" value="1"/>
</dbReference>
<feature type="transmembrane region" description="Helical" evidence="7">
    <location>
        <begin position="482"/>
        <end position="501"/>
    </location>
</feature>
<dbReference type="InterPro" id="IPR036259">
    <property type="entry name" value="MFS_trans_sf"/>
</dbReference>
<feature type="transmembrane region" description="Helical" evidence="7">
    <location>
        <begin position="548"/>
        <end position="570"/>
    </location>
</feature>
<dbReference type="Pfam" id="PF07690">
    <property type="entry name" value="MFS_1"/>
    <property type="match status" value="1"/>
</dbReference>
<evidence type="ECO:0000256" key="1">
    <source>
        <dbReference type="ARBA" id="ARBA00004141"/>
    </source>
</evidence>
<reference evidence="9 10" key="1">
    <citation type="submission" date="2024-06" db="EMBL/GenBank/DDBJ databases">
        <title>Complete genome of Phlyctema vagabunda strain 19-DSS-EL-015.</title>
        <authorList>
            <person name="Fiorenzani C."/>
        </authorList>
    </citation>
    <scope>NUCLEOTIDE SEQUENCE [LARGE SCALE GENOMIC DNA]</scope>
    <source>
        <strain evidence="9 10">19-DSS-EL-015</strain>
    </source>
</reference>
<feature type="transmembrane region" description="Helical" evidence="7">
    <location>
        <begin position="268"/>
        <end position="290"/>
    </location>
</feature>